<dbReference type="EMBL" id="JALNTZ010000002">
    <property type="protein sequence ID" value="KAJ3661141.1"/>
    <property type="molecule type" value="Genomic_DNA"/>
</dbReference>
<feature type="compositionally biased region" description="Low complexity" evidence="1">
    <location>
        <begin position="48"/>
        <end position="62"/>
    </location>
</feature>
<organism evidence="2 3">
    <name type="scientific">Zophobas morio</name>
    <dbReference type="NCBI Taxonomy" id="2755281"/>
    <lineage>
        <taxon>Eukaryota</taxon>
        <taxon>Metazoa</taxon>
        <taxon>Ecdysozoa</taxon>
        <taxon>Arthropoda</taxon>
        <taxon>Hexapoda</taxon>
        <taxon>Insecta</taxon>
        <taxon>Pterygota</taxon>
        <taxon>Neoptera</taxon>
        <taxon>Endopterygota</taxon>
        <taxon>Coleoptera</taxon>
        <taxon>Polyphaga</taxon>
        <taxon>Cucujiformia</taxon>
        <taxon>Tenebrionidae</taxon>
        <taxon>Zophobas</taxon>
    </lineage>
</organism>
<evidence type="ECO:0000313" key="2">
    <source>
        <dbReference type="EMBL" id="KAJ3661141.1"/>
    </source>
</evidence>
<dbReference type="AlphaFoldDB" id="A0AA38IT34"/>
<reference evidence="2" key="1">
    <citation type="journal article" date="2023" name="G3 (Bethesda)">
        <title>Whole genome assemblies of Zophobas morio and Tenebrio molitor.</title>
        <authorList>
            <person name="Kaur S."/>
            <person name="Stinson S.A."/>
            <person name="diCenzo G.C."/>
        </authorList>
    </citation>
    <scope>NUCLEOTIDE SEQUENCE</scope>
    <source>
        <strain evidence="2">QUZm001</strain>
    </source>
</reference>
<gene>
    <name evidence="2" type="ORF">Zmor_005553</name>
</gene>
<keyword evidence="3" id="KW-1185">Reference proteome</keyword>
<comment type="caution">
    <text evidence="2">The sequence shown here is derived from an EMBL/GenBank/DDBJ whole genome shotgun (WGS) entry which is preliminary data.</text>
</comment>
<dbReference type="Proteomes" id="UP001168821">
    <property type="component" value="Unassembled WGS sequence"/>
</dbReference>
<feature type="region of interest" description="Disordered" evidence="1">
    <location>
        <begin position="48"/>
        <end position="72"/>
    </location>
</feature>
<sequence length="105" mass="12008">MYGSFGDSERGRIVDLREEELSFRQIVARLNRPLSSVANCYQVWFSRKSSTTSQTSRPSPISNSTSGASSKTVNCERPFLDYMLDCRQSVCRRRKIGNNQDHQQP</sequence>
<feature type="compositionally biased region" description="Polar residues" evidence="1">
    <location>
        <begin position="63"/>
        <end position="72"/>
    </location>
</feature>
<protein>
    <submittedName>
        <fullName evidence="2">Uncharacterized protein</fullName>
    </submittedName>
</protein>
<proteinExistence type="predicted"/>
<evidence type="ECO:0000313" key="3">
    <source>
        <dbReference type="Proteomes" id="UP001168821"/>
    </source>
</evidence>
<accession>A0AA38IT34</accession>
<evidence type="ECO:0000256" key="1">
    <source>
        <dbReference type="SAM" id="MobiDB-lite"/>
    </source>
</evidence>
<name>A0AA38IT34_9CUCU</name>